<evidence type="ECO:0000256" key="1">
    <source>
        <dbReference type="ARBA" id="ARBA00023015"/>
    </source>
</evidence>
<evidence type="ECO:0000313" key="5">
    <source>
        <dbReference type="EMBL" id="MDQ7937219.1"/>
    </source>
</evidence>
<keyword evidence="2" id="KW-0238">DNA-binding</keyword>
<dbReference type="Proteomes" id="UP001227831">
    <property type="component" value="Unassembled WGS sequence"/>
</dbReference>
<dbReference type="PANTHER" id="PTHR33204:SF37">
    <property type="entry name" value="HTH-TYPE TRANSCRIPTIONAL REGULATOR YODB"/>
    <property type="match status" value="1"/>
</dbReference>
<keyword evidence="6" id="KW-1185">Reference proteome</keyword>
<gene>
    <name evidence="5" type="ORF">RA086_06210</name>
</gene>
<accession>A0ABU1A8C9</accession>
<dbReference type="RefSeq" id="WP_308702983.1">
    <property type="nucleotide sequence ID" value="NZ_AP027463.1"/>
</dbReference>
<reference evidence="5 6" key="1">
    <citation type="journal article" date="2023" name="Int. J. Syst. Evol. Microbiol.">
        <title>Lactiplantibacillus brownii sp. nov., a novel psychrotolerant species isolated from sauerkraut.</title>
        <authorList>
            <person name="Heng Y.C."/>
            <person name="Silvaraju S."/>
            <person name="Lee J.K.Y."/>
            <person name="Kittelmann S."/>
        </authorList>
    </citation>
    <scope>NUCLEOTIDE SEQUENCE [LARGE SCALE GENOMIC DNA]</scope>
    <source>
        <strain evidence="5 6">WILCCON 0030</strain>
    </source>
</reference>
<comment type="caution">
    <text evidence="5">The sequence shown here is derived from an EMBL/GenBank/DDBJ whole genome shotgun (WGS) entry which is preliminary data.</text>
</comment>
<dbReference type="InterPro" id="IPR036388">
    <property type="entry name" value="WH-like_DNA-bd_sf"/>
</dbReference>
<dbReference type="PANTHER" id="PTHR33204">
    <property type="entry name" value="TRANSCRIPTIONAL REGULATOR, MARR FAMILY"/>
    <property type="match status" value="1"/>
</dbReference>
<evidence type="ECO:0000313" key="6">
    <source>
        <dbReference type="Proteomes" id="UP001227831"/>
    </source>
</evidence>
<dbReference type="InterPro" id="IPR036390">
    <property type="entry name" value="WH_DNA-bd_sf"/>
</dbReference>
<evidence type="ECO:0000259" key="4">
    <source>
        <dbReference type="PROSITE" id="PS51118"/>
    </source>
</evidence>
<feature type="domain" description="HTH hxlR-type" evidence="4">
    <location>
        <begin position="21"/>
        <end position="120"/>
    </location>
</feature>
<evidence type="ECO:0000256" key="3">
    <source>
        <dbReference type="ARBA" id="ARBA00023163"/>
    </source>
</evidence>
<organism evidence="5 6">
    <name type="scientific">Lactiplantibacillus brownii</name>
    <dbReference type="NCBI Taxonomy" id="3069269"/>
    <lineage>
        <taxon>Bacteria</taxon>
        <taxon>Bacillati</taxon>
        <taxon>Bacillota</taxon>
        <taxon>Bacilli</taxon>
        <taxon>Lactobacillales</taxon>
        <taxon>Lactobacillaceae</taxon>
        <taxon>Lactiplantibacillus</taxon>
    </lineage>
</organism>
<proteinExistence type="predicted"/>
<dbReference type="PROSITE" id="PS51118">
    <property type="entry name" value="HTH_HXLR"/>
    <property type="match status" value="1"/>
</dbReference>
<dbReference type="Gene3D" id="1.10.10.10">
    <property type="entry name" value="Winged helix-like DNA-binding domain superfamily/Winged helix DNA-binding domain"/>
    <property type="match status" value="1"/>
</dbReference>
<protein>
    <submittedName>
        <fullName evidence="5">Helix-turn-helix domain-containing protein</fullName>
    </submittedName>
</protein>
<evidence type="ECO:0000256" key="2">
    <source>
        <dbReference type="ARBA" id="ARBA00023125"/>
    </source>
</evidence>
<keyword evidence="1" id="KW-0805">Transcription regulation</keyword>
<dbReference type="EMBL" id="JAVCWF010000001">
    <property type="protein sequence ID" value="MDQ7937219.1"/>
    <property type="molecule type" value="Genomic_DNA"/>
</dbReference>
<sequence>MSEMMLDTVEDTTVESEFELCPKFEKTFSILGKKWNGLIIDVLLEDGPQRFKNLARRIPKCSDRVLVVRLKELEANGIVSRVTHCDSALIEYRLTDKGADLKQVMETVHHWSDKWYSPAESCR</sequence>
<name>A0ABU1A8C9_9LACO</name>
<dbReference type="InterPro" id="IPR002577">
    <property type="entry name" value="HTH_HxlR"/>
</dbReference>
<dbReference type="SUPFAM" id="SSF46785">
    <property type="entry name" value="Winged helix' DNA-binding domain"/>
    <property type="match status" value="1"/>
</dbReference>
<keyword evidence="3" id="KW-0804">Transcription</keyword>
<dbReference type="Pfam" id="PF01638">
    <property type="entry name" value="HxlR"/>
    <property type="match status" value="1"/>
</dbReference>